<accession>A0A2R5G4Q5</accession>
<dbReference type="InterPro" id="IPR002559">
    <property type="entry name" value="Transposase_11"/>
</dbReference>
<dbReference type="RefSeq" id="WP_244919543.1">
    <property type="nucleotide sequence ID" value="NZ_BDUD01000002.1"/>
</dbReference>
<dbReference type="GO" id="GO:0004803">
    <property type="term" value="F:transposase activity"/>
    <property type="evidence" value="ECO:0007669"/>
    <property type="project" value="InterPro"/>
</dbReference>
<dbReference type="Pfam" id="PF01609">
    <property type="entry name" value="DDE_Tnp_1"/>
    <property type="match status" value="1"/>
</dbReference>
<gene>
    <name evidence="3" type="ORF">NIES4072_71550</name>
</gene>
<dbReference type="EMBL" id="BDUD01000002">
    <property type="protein sequence ID" value="GBG23443.1"/>
    <property type="molecule type" value="Genomic_DNA"/>
</dbReference>
<evidence type="ECO:0000259" key="2">
    <source>
        <dbReference type="Pfam" id="PF01609"/>
    </source>
</evidence>
<evidence type="ECO:0000256" key="1">
    <source>
        <dbReference type="SAM" id="Phobius"/>
    </source>
</evidence>
<sequence>MSTANSPILTDSETLKEVVNCLTENIPIKTQGKCEQQTIFEILIRAATQKDSIENTSKVLTNVPTSKNVYYHLGKYSDLNSLESDLNAALQSRIPDVILKGKHKIAIDFNLIPYYGEPSPSESPYIYRSQAKSGTCSFYAYATLYVIKKNQRVTLAIKAVRQQDTLVAVITYLLALIKPNTFKIERLLLDREFFCVPVIRWLQALDIPFEMPAIIRGKHGGTRQLIRGRRSYKTTYTLNSDKYGSVTFQVWIVCTYKKGKRRAHGREFFVYAVYNIKLSLYSIHDDYRLRFGIESSYRMKNQCRIKTTIKNPTIRFLFIALAFLIINIWISLLWHHLSALIKSSKKAFSHLFTLKQMLEFLRQTIDRNYGVAHEVYLT</sequence>
<keyword evidence="4" id="KW-1185">Reference proteome</keyword>
<keyword evidence="1" id="KW-0472">Membrane</keyword>
<evidence type="ECO:0000313" key="4">
    <source>
        <dbReference type="Proteomes" id="UP000245124"/>
    </source>
</evidence>
<comment type="caution">
    <text evidence="3">The sequence shown here is derived from an EMBL/GenBank/DDBJ whole genome shotgun (WGS) entry which is preliminary data.</text>
</comment>
<dbReference type="PANTHER" id="PTHR33252:SF2">
    <property type="entry name" value="TRANSPOSASE IS4-LIKE DOMAIN-CONTAINING PROTEIN"/>
    <property type="match status" value="1"/>
</dbReference>
<keyword evidence="1" id="KW-0812">Transmembrane</keyword>
<dbReference type="AlphaFoldDB" id="A0A2R5G4Q5"/>
<evidence type="ECO:0000313" key="3">
    <source>
        <dbReference type="EMBL" id="GBG23443.1"/>
    </source>
</evidence>
<dbReference type="NCBIfam" id="NF033541">
    <property type="entry name" value="transpos_ISH3"/>
    <property type="match status" value="1"/>
</dbReference>
<feature type="domain" description="Transposase IS4-like" evidence="2">
    <location>
        <begin position="105"/>
        <end position="328"/>
    </location>
</feature>
<proteinExistence type="predicted"/>
<organism evidence="3 4">
    <name type="scientific">Nostoc commune NIES-4072</name>
    <dbReference type="NCBI Taxonomy" id="2005467"/>
    <lineage>
        <taxon>Bacteria</taxon>
        <taxon>Bacillati</taxon>
        <taxon>Cyanobacteriota</taxon>
        <taxon>Cyanophyceae</taxon>
        <taxon>Nostocales</taxon>
        <taxon>Nostocaceae</taxon>
        <taxon>Nostoc</taxon>
    </lineage>
</organism>
<dbReference type="Proteomes" id="UP000245124">
    <property type="component" value="Unassembled WGS sequence"/>
</dbReference>
<reference evidence="3 4" key="1">
    <citation type="submission" date="2017-06" db="EMBL/GenBank/DDBJ databases">
        <title>Genome sequencing of cyanobaciteial culture collection at National Institute for Environmental Studies (NIES).</title>
        <authorList>
            <person name="Hirose Y."/>
            <person name="Shimura Y."/>
            <person name="Fujisawa T."/>
            <person name="Nakamura Y."/>
            <person name="Kawachi M."/>
        </authorList>
    </citation>
    <scope>NUCLEOTIDE SEQUENCE [LARGE SCALE GENOMIC DNA]</scope>
    <source>
        <strain evidence="3 4">NIES-4072</strain>
    </source>
</reference>
<dbReference type="PANTHER" id="PTHR33252">
    <property type="entry name" value="THIRD ORF IN TRANSPOSON ISC1160"/>
    <property type="match status" value="1"/>
</dbReference>
<feature type="transmembrane region" description="Helical" evidence="1">
    <location>
        <begin position="316"/>
        <end position="337"/>
    </location>
</feature>
<keyword evidence="1" id="KW-1133">Transmembrane helix</keyword>
<protein>
    <submittedName>
        <fullName evidence="3">Transposase, IS4</fullName>
    </submittedName>
</protein>
<dbReference type="GO" id="GO:0006313">
    <property type="term" value="P:DNA transposition"/>
    <property type="evidence" value="ECO:0007669"/>
    <property type="project" value="InterPro"/>
</dbReference>
<name>A0A2R5G4Q5_NOSCO</name>
<dbReference type="GO" id="GO:0003677">
    <property type="term" value="F:DNA binding"/>
    <property type="evidence" value="ECO:0007669"/>
    <property type="project" value="InterPro"/>
</dbReference>